<dbReference type="Proteomes" id="UP000268350">
    <property type="component" value="Unassembled WGS sequence"/>
</dbReference>
<dbReference type="Gene3D" id="1.10.287.770">
    <property type="entry name" value="YojJ-like"/>
    <property type="match status" value="1"/>
</dbReference>
<evidence type="ECO:0000256" key="8">
    <source>
        <dbReference type="ARBA" id="ARBA00023065"/>
    </source>
</evidence>
<keyword evidence="3 12" id="KW-0813">Transport</keyword>
<gene>
    <name evidence="14" type="ORF">DGUA_6G005017</name>
</gene>
<evidence type="ECO:0000256" key="1">
    <source>
        <dbReference type="ARBA" id="ARBA00004141"/>
    </source>
</evidence>
<keyword evidence="11 12" id="KW-0407">Ion channel</keyword>
<dbReference type="GO" id="GO:0015280">
    <property type="term" value="F:ligand-gated sodium channel activity"/>
    <property type="evidence" value="ECO:0007669"/>
    <property type="project" value="TreeGrafter"/>
</dbReference>
<dbReference type="OrthoDB" id="6436100at2759"/>
<keyword evidence="10 12" id="KW-0739">Sodium transport</keyword>
<comment type="subcellular location">
    <subcellularLocation>
        <location evidence="1">Membrane</location>
        <topology evidence="1">Multi-pass membrane protein</topology>
    </subcellularLocation>
</comment>
<evidence type="ECO:0000256" key="2">
    <source>
        <dbReference type="ARBA" id="ARBA00007193"/>
    </source>
</evidence>
<dbReference type="Gene3D" id="2.60.470.10">
    <property type="entry name" value="Acid-sensing ion channels like domains"/>
    <property type="match status" value="1"/>
</dbReference>
<evidence type="ECO:0000256" key="4">
    <source>
        <dbReference type="ARBA" id="ARBA00022461"/>
    </source>
</evidence>
<feature type="transmembrane region" description="Helical" evidence="13">
    <location>
        <begin position="74"/>
        <end position="94"/>
    </location>
</feature>
<keyword evidence="7" id="KW-0915">Sodium</keyword>
<sequence>MAINTEATSNAIWWIQNPKESKGRRKHRKGPSGRRKQSLGSAFCLDMADLLRNISMQGYNKLLSPDITLGQRMIWLLLHTATTVSLIVVLSLTWEQFVAQSFVTNLKDPLYPVENVPFPAVSICSNNRISREAAFRYAIELQARSPISRPVEYYLERLLFLREFYVHVGVVVDTDEFGSFQTFLDVFGTWDNETFYDTRRIMKMLTPKCENYVLKCTLANVDIPCFSKAAFQESLTQYGPCCTFNMENRLKKRNFKNRLASAELGLTVVLNSSHSDHFAPILNTDGYIVLIHSADNYASVTSSNTLEMFPGQREETSLQIHARVVDTDDSLSSFSPFGRHCYFDNEAQTSSNEQQRLLKSTYSFPNCVSRCKIRSVIALCRCLPFQMPLELVENLDGVVFCTLGHVPCINQYQFKWRNVLTERHMISGLEREIEEALYCPQCLPSCNDVLYGVSLSSLPIDNYLATLKLDGNNQSEFDSDISVLRVYFGDQYAQYYIRLLNNAWFEVFSTIGNIMSIFVGFSMVAIFEILYFLSKHIYIGCNRIVEKNHDDRKAKALEEKQLYICP</sequence>
<comment type="similarity">
    <text evidence="2 12">Belongs to the amiloride-sensitive sodium channel (TC 1.A.6) family.</text>
</comment>
<protein>
    <submittedName>
        <fullName evidence="14">Blast:Sodium channel protein Nach</fullName>
    </submittedName>
</protein>
<dbReference type="PRINTS" id="PR01078">
    <property type="entry name" value="AMINACHANNEL"/>
</dbReference>
<organism evidence="14 15">
    <name type="scientific">Drosophila guanche</name>
    <name type="common">Fruit fly</name>
    <dbReference type="NCBI Taxonomy" id="7266"/>
    <lineage>
        <taxon>Eukaryota</taxon>
        <taxon>Metazoa</taxon>
        <taxon>Ecdysozoa</taxon>
        <taxon>Arthropoda</taxon>
        <taxon>Hexapoda</taxon>
        <taxon>Insecta</taxon>
        <taxon>Pterygota</taxon>
        <taxon>Neoptera</taxon>
        <taxon>Endopterygota</taxon>
        <taxon>Diptera</taxon>
        <taxon>Brachycera</taxon>
        <taxon>Muscomorpha</taxon>
        <taxon>Ephydroidea</taxon>
        <taxon>Drosophilidae</taxon>
        <taxon>Drosophila</taxon>
        <taxon>Sophophora</taxon>
    </lineage>
</organism>
<dbReference type="GO" id="GO:0005886">
    <property type="term" value="C:plasma membrane"/>
    <property type="evidence" value="ECO:0007669"/>
    <property type="project" value="TreeGrafter"/>
</dbReference>
<keyword evidence="6 13" id="KW-1133">Transmembrane helix</keyword>
<proteinExistence type="inferred from homology"/>
<keyword evidence="15" id="KW-1185">Reference proteome</keyword>
<dbReference type="InterPro" id="IPR001873">
    <property type="entry name" value="ENaC"/>
</dbReference>
<keyword evidence="5 12" id="KW-0812">Transmembrane</keyword>
<keyword evidence="8 12" id="KW-0406">Ion transport</keyword>
<evidence type="ECO:0000256" key="6">
    <source>
        <dbReference type="ARBA" id="ARBA00022989"/>
    </source>
</evidence>
<evidence type="ECO:0000256" key="3">
    <source>
        <dbReference type="ARBA" id="ARBA00022448"/>
    </source>
</evidence>
<dbReference type="OMA" id="GTWDNET"/>
<evidence type="ECO:0000256" key="5">
    <source>
        <dbReference type="ARBA" id="ARBA00022692"/>
    </source>
</evidence>
<evidence type="ECO:0000313" key="14">
    <source>
        <dbReference type="EMBL" id="SPP80157.1"/>
    </source>
</evidence>
<reference evidence="15" key="1">
    <citation type="submission" date="2018-01" db="EMBL/GenBank/DDBJ databases">
        <authorList>
            <person name="Alioto T."/>
            <person name="Alioto T."/>
        </authorList>
    </citation>
    <scope>NUCLEOTIDE SEQUENCE [LARGE SCALE GENOMIC DNA]</scope>
</reference>
<evidence type="ECO:0000256" key="13">
    <source>
        <dbReference type="SAM" id="Phobius"/>
    </source>
</evidence>
<evidence type="ECO:0000256" key="10">
    <source>
        <dbReference type="ARBA" id="ARBA00023201"/>
    </source>
</evidence>
<evidence type="ECO:0000313" key="15">
    <source>
        <dbReference type="Proteomes" id="UP000268350"/>
    </source>
</evidence>
<keyword evidence="4 12" id="KW-0894">Sodium channel</keyword>
<evidence type="ECO:0000256" key="7">
    <source>
        <dbReference type="ARBA" id="ARBA00023053"/>
    </source>
</evidence>
<feature type="transmembrane region" description="Helical" evidence="13">
    <location>
        <begin position="514"/>
        <end position="533"/>
    </location>
</feature>
<dbReference type="PANTHER" id="PTHR11690">
    <property type="entry name" value="AMILORIDE-SENSITIVE SODIUM CHANNEL-RELATED"/>
    <property type="match status" value="1"/>
</dbReference>
<evidence type="ECO:0000256" key="9">
    <source>
        <dbReference type="ARBA" id="ARBA00023136"/>
    </source>
</evidence>
<dbReference type="Pfam" id="PF00858">
    <property type="entry name" value="ASC"/>
    <property type="match status" value="1"/>
</dbReference>
<keyword evidence="9 13" id="KW-0472">Membrane</keyword>
<accession>A0A3B0JCQ5</accession>
<name>A0A3B0JCQ5_DROGU</name>
<dbReference type="PANTHER" id="PTHR11690:SF253">
    <property type="entry name" value="PICKPOCKET 18-RELATED"/>
    <property type="match status" value="1"/>
</dbReference>
<dbReference type="EMBL" id="OUUW01000005">
    <property type="protein sequence ID" value="SPP80157.1"/>
    <property type="molecule type" value="Genomic_DNA"/>
</dbReference>
<dbReference type="AlphaFoldDB" id="A0A3B0JCQ5"/>
<evidence type="ECO:0000256" key="11">
    <source>
        <dbReference type="ARBA" id="ARBA00023303"/>
    </source>
</evidence>
<evidence type="ECO:0000256" key="12">
    <source>
        <dbReference type="RuleBase" id="RU000679"/>
    </source>
</evidence>